<dbReference type="PANTHER" id="PTHR33798:SF5">
    <property type="entry name" value="FLAVIN REDUCTASE LIKE DOMAIN-CONTAINING PROTEIN"/>
    <property type="match status" value="1"/>
</dbReference>
<dbReference type="RefSeq" id="WP_116555822.1">
    <property type="nucleotide sequence ID" value="NZ_QCZG01000041.1"/>
</dbReference>
<dbReference type="Proteomes" id="UP000245998">
    <property type="component" value="Unassembled WGS sequence"/>
</dbReference>
<feature type="domain" description="Flavin reductase like" evidence="5">
    <location>
        <begin position="19"/>
        <end position="169"/>
    </location>
</feature>
<evidence type="ECO:0000256" key="4">
    <source>
        <dbReference type="ARBA" id="ARBA00038054"/>
    </source>
</evidence>
<comment type="caution">
    <text evidence="6">The sequence shown here is derived from an EMBL/GenBank/DDBJ whole genome shotgun (WGS) entry which is preliminary data.</text>
</comment>
<evidence type="ECO:0000313" key="6">
    <source>
        <dbReference type="EMBL" id="PWA08141.1"/>
    </source>
</evidence>
<evidence type="ECO:0000259" key="5">
    <source>
        <dbReference type="SMART" id="SM00903"/>
    </source>
</evidence>
<evidence type="ECO:0000256" key="3">
    <source>
        <dbReference type="ARBA" id="ARBA00022643"/>
    </source>
</evidence>
<dbReference type="EMBL" id="QCZG01000041">
    <property type="protein sequence ID" value="PWA08141.1"/>
    <property type="molecule type" value="Genomic_DNA"/>
</dbReference>
<organism evidence="6 7">
    <name type="scientific">Pueribacillus theae</name>
    <dbReference type="NCBI Taxonomy" id="2171751"/>
    <lineage>
        <taxon>Bacteria</taxon>
        <taxon>Bacillati</taxon>
        <taxon>Bacillota</taxon>
        <taxon>Bacilli</taxon>
        <taxon>Bacillales</taxon>
        <taxon>Bacillaceae</taxon>
        <taxon>Pueribacillus</taxon>
    </lineage>
</organism>
<accession>A0A2U1JSJ8</accession>
<dbReference type="Gene3D" id="2.30.110.10">
    <property type="entry name" value="Electron Transport, Fmn-binding Protein, Chain A"/>
    <property type="match status" value="1"/>
</dbReference>
<proteinExistence type="inferred from homology"/>
<dbReference type="SUPFAM" id="SSF50475">
    <property type="entry name" value="FMN-binding split barrel"/>
    <property type="match status" value="1"/>
</dbReference>
<dbReference type="InterPro" id="IPR012349">
    <property type="entry name" value="Split_barrel_FMN-bd"/>
</dbReference>
<dbReference type="OrthoDB" id="9794638at2"/>
<keyword evidence="7" id="KW-1185">Reference proteome</keyword>
<evidence type="ECO:0000256" key="1">
    <source>
        <dbReference type="ARBA" id="ARBA00001917"/>
    </source>
</evidence>
<dbReference type="GO" id="GO:0010181">
    <property type="term" value="F:FMN binding"/>
    <property type="evidence" value="ECO:0007669"/>
    <property type="project" value="InterPro"/>
</dbReference>
<reference evidence="6 7" key="1">
    <citation type="submission" date="2018-04" db="EMBL/GenBank/DDBJ databases">
        <title>Camelliibacillus theae gen. nov., sp. nov., isolated from Pu'er tea.</title>
        <authorList>
            <person name="Niu L."/>
        </authorList>
    </citation>
    <scope>NUCLEOTIDE SEQUENCE [LARGE SCALE GENOMIC DNA]</scope>
    <source>
        <strain evidence="6 7">T8</strain>
    </source>
</reference>
<name>A0A2U1JSJ8_9BACI</name>
<gene>
    <name evidence="6" type="ORF">DCC39_15555</name>
</gene>
<sequence length="203" mass="22791">MQIDPSKLNEQEKYKMLIGSILPRPIAFVSTKGKSCNNVAPFSFFTCVSVNPPMIGFTAMPGPYGDKDTLRNIRKTGEFVVNIVSKNFVDKVSDASIDSPPEISEFELVGLHEKKSMMVQPPSVAESKIQFECKLHKIVELGKGPDSFIIGEVVLFQVDEDILMDRYRIQWEGLEPVGRMAGNLYAICENVISIKRKRYQGLK</sequence>
<comment type="cofactor">
    <cofactor evidence="1">
        <name>FMN</name>
        <dbReference type="ChEBI" id="CHEBI:58210"/>
    </cofactor>
</comment>
<dbReference type="Pfam" id="PF01613">
    <property type="entry name" value="Flavin_Reduct"/>
    <property type="match status" value="1"/>
</dbReference>
<dbReference type="AlphaFoldDB" id="A0A2U1JSJ8"/>
<dbReference type="GO" id="GO:0016646">
    <property type="term" value="F:oxidoreductase activity, acting on the CH-NH group of donors, NAD or NADP as acceptor"/>
    <property type="evidence" value="ECO:0007669"/>
    <property type="project" value="UniProtKB-ARBA"/>
</dbReference>
<dbReference type="PANTHER" id="PTHR33798">
    <property type="entry name" value="FLAVOPROTEIN OXYGENASE"/>
    <property type="match status" value="1"/>
</dbReference>
<evidence type="ECO:0000313" key="7">
    <source>
        <dbReference type="Proteomes" id="UP000245998"/>
    </source>
</evidence>
<comment type="similarity">
    <text evidence="4">Belongs to the flavoredoxin family.</text>
</comment>
<evidence type="ECO:0000256" key="2">
    <source>
        <dbReference type="ARBA" id="ARBA00022630"/>
    </source>
</evidence>
<keyword evidence="3" id="KW-0288">FMN</keyword>
<keyword evidence="2" id="KW-0285">Flavoprotein</keyword>
<dbReference type="InterPro" id="IPR002563">
    <property type="entry name" value="Flavin_Rdtase-like_dom"/>
</dbReference>
<protein>
    <recommendedName>
        <fullName evidence="5">Flavin reductase like domain-containing protein</fullName>
    </recommendedName>
</protein>
<dbReference type="SMART" id="SM00903">
    <property type="entry name" value="Flavin_Reduct"/>
    <property type="match status" value="1"/>
</dbReference>